<dbReference type="CDD" id="cd00093">
    <property type="entry name" value="HTH_XRE"/>
    <property type="match status" value="1"/>
</dbReference>
<dbReference type="EMBL" id="CP016076">
    <property type="protein sequence ID" value="APU16221.1"/>
    <property type="molecule type" value="Genomic_DNA"/>
</dbReference>
<dbReference type="Pfam" id="PF13560">
    <property type="entry name" value="HTH_31"/>
    <property type="match status" value="1"/>
</dbReference>
<dbReference type="InterPro" id="IPR043917">
    <property type="entry name" value="DUF5753"/>
</dbReference>
<dbReference type="GO" id="GO:0003677">
    <property type="term" value="F:DNA binding"/>
    <property type="evidence" value="ECO:0007669"/>
    <property type="project" value="InterPro"/>
</dbReference>
<dbReference type="Pfam" id="PF19054">
    <property type="entry name" value="DUF5753"/>
    <property type="match status" value="1"/>
</dbReference>
<accession>A0AAC9PTT4</accession>
<protein>
    <submittedName>
        <fullName evidence="2">DNA binding protein with helix-turn-helix domain</fullName>
    </submittedName>
</protein>
<sequence length="283" mass="31276">MSLGPTARRRRLGSLLTEVRTAAHRSVQDAADQLDCSEGKIRNWETGRSGIKKVELSALLDYYGAPEDVRGQLEELRREGAKRGWWSTYRLPDWFKPYVGLEQAASEVRNFEIELVPGLLQTEAYAREIHSTGRHITDPADIDKRVAARMARQQRLTAEPPLELRAVVAEAALHRRVGSADVMAEQLDHLIALSKLPNVIVQVLTYEAGTHPSMTGGFTVLSFAEPTDPDVGFADNPLGGHVIDEAADVAALNIMFDELRSLALPTQDSLRLVTTIHGEHASR</sequence>
<dbReference type="SMART" id="SM00530">
    <property type="entry name" value="HTH_XRE"/>
    <property type="match status" value="1"/>
</dbReference>
<dbReference type="RefSeq" id="WP_198042803.1">
    <property type="nucleotide sequence ID" value="NZ_CP016076.1"/>
</dbReference>
<dbReference type="InterPro" id="IPR001387">
    <property type="entry name" value="Cro/C1-type_HTH"/>
</dbReference>
<evidence type="ECO:0000259" key="1">
    <source>
        <dbReference type="PROSITE" id="PS50943"/>
    </source>
</evidence>
<gene>
    <name evidence="2" type="ORF">UA74_20980</name>
</gene>
<dbReference type="Proteomes" id="UP000185511">
    <property type="component" value="Chromosome"/>
</dbReference>
<evidence type="ECO:0000313" key="3">
    <source>
        <dbReference type="Proteomes" id="UP000185511"/>
    </source>
</evidence>
<dbReference type="SUPFAM" id="SSF47413">
    <property type="entry name" value="lambda repressor-like DNA-binding domains"/>
    <property type="match status" value="1"/>
</dbReference>
<proteinExistence type="predicted"/>
<reference evidence="3" key="1">
    <citation type="submission" date="2016-06" db="EMBL/GenBank/DDBJ databases">
        <title>Complete genome sequence of Actinoalloteichus fjordicus DSM 46855 (=ADI127-17), type strain of the new species Actinoalloteichus fjordicus.</title>
        <authorList>
            <person name="Ruckert C."/>
            <person name="Nouioui I."/>
            <person name="Willmese J."/>
            <person name="van Wezel G."/>
            <person name="Klenk H.-P."/>
            <person name="Kalinowski J."/>
            <person name="Zotchev S.B."/>
        </authorList>
    </citation>
    <scope>NUCLEOTIDE SEQUENCE [LARGE SCALE GENOMIC DNA]</scope>
    <source>
        <strain evidence="3">ADI127-7</strain>
    </source>
</reference>
<name>A0AAC9PTT4_9PSEU</name>
<feature type="domain" description="HTH cro/C1-type" evidence="1">
    <location>
        <begin position="16"/>
        <end position="70"/>
    </location>
</feature>
<dbReference type="PROSITE" id="PS50943">
    <property type="entry name" value="HTH_CROC1"/>
    <property type="match status" value="1"/>
</dbReference>
<keyword evidence="3" id="KW-1185">Reference proteome</keyword>
<dbReference type="AlphaFoldDB" id="A0AAC9PTT4"/>
<evidence type="ECO:0000313" key="2">
    <source>
        <dbReference type="EMBL" id="APU16221.1"/>
    </source>
</evidence>
<organism evidence="2 3">
    <name type="scientific">Actinoalloteichus fjordicus</name>
    <dbReference type="NCBI Taxonomy" id="1612552"/>
    <lineage>
        <taxon>Bacteria</taxon>
        <taxon>Bacillati</taxon>
        <taxon>Actinomycetota</taxon>
        <taxon>Actinomycetes</taxon>
        <taxon>Pseudonocardiales</taxon>
        <taxon>Pseudonocardiaceae</taxon>
        <taxon>Actinoalloteichus</taxon>
    </lineage>
</organism>
<dbReference type="InterPro" id="IPR010982">
    <property type="entry name" value="Lambda_DNA-bd_dom_sf"/>
</dbReference>
<dbReference type="KEGG" id="acad:UA74_20980"/>
<dbReference type="Gene3D" id="1.10.260.40">
    <property type="entry name" value="lambda repressor-like DNA-binding domains"/>
    <property type="match status" value="1"/>
</dbReference>